<accession>A0ABV2MYG1</accession>
<evidence type="ECO:0008006" key="3">
    <source>
        <dbReference type="Google" id="ProtNLM"/>
    </source>
</evidence>
<gene>
    <name evidence="1" type="ORF">ABID37_002019</name>
</gene>
<dbReference type="Proteomes" id="UP001549076">
    <property type="component" value="Unassembled WGS sequence"/>
</dbReference>
<proteinExistence type="predicted"/>
<organism evidence="1 2">
    <name type="scientific">Aquamicrobium terrae</name>
    <dbReference type="NCBI Taxonomy" id="1324945"/>
    <lineage>
        <taxon>Bacteria</taxon>
        <taxon>Pseudomonadati</taxon>
        <taxon>Pseudomonadota</taxon>
        <taxon>Alphaproteobacteria</taxon>
        <taxon>Hyphomicrobiales</taxon>
        <taxon>Phyllobacteriaceae</taxon>
        <taxon>Aquamicrobium</taxon>
    </lineage>
</organism>
<evidence type="ECO:0000313" key="1">
    <source>
        <dbReference type="EMBL" id="MET3791811.1"/>
    </source>
</evidence>
<evidence type="ECO:0000313" key="2">
    <source>
        <dbReference type="Proteomes" id="UP001549076"/>
    </source>
</evidence>
<dbReference type="SUPFAM" id="SSF109709">
    <property type="entry name" value="KorB DNA-binding domain-like"/>
    <property type="match status" value="1"/>
</dbReference>
<sequence>MMTDVEISTDGTTITVTIPMSFKIRGGRKLIVAPDGMHLSPSPRPQADSTLVKALARAFRWSEMLECGDFATVSEIARAEKMNISYVSHVLRLALLAPDLVEAILDGRQPPTMQLQPLMRQGFPIEWQKQREFFSGTTR</sequence>
<dbReference type="EMBL" id="JBEPML010000005">
    <property type="protein sequence ID" value="MET3791811.1"/>
    <property type="molecule type" value="Genomic_DNA"/>
</dbReference>
<reference evidence="1 2" key="1">
    <citation type="submission" date="2024-06" db="EMBL/GenBank/DDBJ databases">
        <title>Genomic Encyclopedia of Type Strains, Phase IV (KMG-IV): sequencing the most valuable type-strain genomes for metagenomic binning, comparative biology and taxonomic classification.</title>
        <authorList>
            <person name="Goeker M."/>
        </authorList>
    </citation>
    <scope>NUCLEOTIDE SEQUENCE [LARGE SCALE GENOMIC DNA]</scope>
    <source>
        <strain evidence="1 2">DSM 27865</strain>
    </source>
</reference>
<keyword evidence="2" id="KW-1185">Reference proteome</keyword>
<protein>
    <recommendedName>
        <fullName evidence="3">Bacteriophage-related protein</fullName>
    </recommendedName>
</protein>
<name>A0ABV2MYG1_9HYPH</name>
<comment type="caution">
    <text evidence="1">The sequence shown here is derived from an EMBL/GenBank/DDBJ whole genome shotgun (WGS) entry which is preliminary data.</text>
</comment>